<dbReference type="InterPro" id="IPR036779">
    <property type="entry name" value="LysM_dom_sf"/>
</dbReference>
<protein>
    <recommendedName>
        <fullName evidence="3">LysM domain-containing protein</fullName>
    </recommendedName>
</protein>
<name>H3NIT2_9LACT</name>
<dbReference type="Gene3D" id="3.10.350.10">
    <property type="entry name" value="LysM domain"/>
    <property type="match status" value="1"/>
</dbReference>
<dbReference type="Pfam" id="PF01476">
    <property type="entry name" value="LysM"/>
    <property type="match status" value="1"/>
</dbReference>
<gene>
    <name evidence="4" type="ORF">HMPREF9708_00771</name>
</gene>
<dbReference type="RefSeq" id="WP_006308798.1">
    <property type="nucleotide sequence ID" value="NZ_JH601133.1"/>
</dbReference>
<keyword evidence="5" id="KW-1185">Reference proteome</keyword>
<reference evidence="4 5" key="1">
    <citation type="submission" date="2012-01" db="EMBL/GenBank/DDBJ databases">
        <title>The Genome Sequence of Facklamia languida CCUG 37842.</title>
        <authorList>
            <consortium name="The Broad Institute Genome Sequencing Platform"/>
            <person name="Earl A."/>
            <person name="Ward D."/>
            <person name="Feldgarden M."/>
            <person name="Gevers D."/>
            <person name="Huys G."/>
            <person name="Young S.K."/>
            <person name="Zeng Q."/>
            <person name="Gargeya S."/>
            <person name="Fitzgerald M."/>
            <person name="Haas B."/>
            <person name="Abouelleil A."/>
            <person name="Alvarado L."/>
            <person name="Arachchi H.M."/>
            <person name="Berlin A."/>
            <person name="Chapman S.B."/>
            <person name="Gearin G."/>
            <person name="Goldberg J."/>
            <person name="Griggs A."/>
            <person name="Gujja S."/>
            <person name="Hansen M."/>
            <person name="Heiman D."/>
            <person name="Howarth C."/>
            <person name="Larimer J."/>
            <person name="Lui A."/>
            <person name="MacDonald P.J.P."/>
            <person name="McCowen C."/>
            <person name="Montmayeur A."/>
            <person name="Murphy C."/>
            <person name="Neiman D."/>
            <person name="Pearson M."/>
            <person name="Priest M."/>
            <person name="Roberts A."/>
            <person name="Saif S."/>
            <person name="Shea T."/>
            <person name="Sisk P."/>
            <person name="Stolte C."/>
            <person name="Sykes S."/>
            <person name="Wortman J."/>
            <person name="Nusbaum C."/>
            <person name="Birren B."/>
        </authorList>
    </citation>
    <scope>NUCLEOTIDE SEQUENCE [LARGE SCALE GENOMIC DNA]</scope>
    <source>
        <strain evidence="4 5">CCUG 37842</strain>
    </source>
</reference>
<accession>H3NIT2</accession>
<dbReference type="SMART" id="SM00257">
    <property type="entry name" value="LysM"/>
    <property type="match status" value="1"/>
</dbReference>
<evidence type="ECO:0000259" key="3">
    <source>
        <dbReference type="PROSITE" id="PS51782"/>
    </source>
</evidence>
<evidence type="ECO:0000256" key="2">
    <source>
        <dbReference type="SAM" id="SignalP"/>
    </source>
</evidence>
<dbReference type="SUPFAM" id="SSF54106">
    <property type="entry name" value="LysM domain"/>
    <property type="match status" value="1"/>
</dbReference>
<dbReference type="Proteomes" id="UP000006190">
    <property type="component" value="Unassembled WGS sequence"/>
</dbReference>
<dbReference type="OrthoDB" id="2989771at2"/>
<dbReference type="AlphaFoldDB" id="H3NIT2"/>
<feature type="domain" description="LysM" evidence="3">
    <location>
        <begin position="48"/>
        <end position="92"/>
    </location>
</feature>
<comment type="caution">
    <text evidence="4">The sequence shown here is derived from an EMBL/GenBank/DDBJ whole genome shotgun (WGS) entry which is preliminary data.</text>
</comment>
<feature type="signal peptide" evidence="2">
    <location>
        <begin position="1"/>
        <end position="25"/>
    </location>
</feature>
<dbReference type="PROSITE" id="PS51782">
    <property type="entry name" value="LYSM"/>
    <property type="match status" value="1"/>
</dbReference>
<evidence type="ECO:0000256" key="1">
    <source>
        <dbReference type="SAM" id="MobiDB-lite"/>
    </source>
</evidence>
<evidence type="ECO:0000313" key="5">
    <source>
        <dbReference type="Proteomes" id="UP000006190"/>
    </source>
</evidence>
<dbReference type="eggNOG" id="COG1388">
    <property type="taxonomic scope" value="Bacteria"/>
</dbReference>
<dbReference type="InterPro" id="IPR058593">
    <property type="entry name" value="ARB_07466-like_C"/>
</dbReference>
<organism evidence="4 5">
    <name type="scientific">Facklamia languida CCUG 37842</name>
    <dbReference type="NCBI Taxonomy" id="883113"/>
    <lineage>
        <taxon>Bacteria</taxon>
        <taxon>Bacillati</taxon>
        <taxon>Bacillota</taxon>
        <taxon>Bacilli</taxon>
        <taxon>Lactobacillales</taxon>
        <taxon>Aerococcaceae</taxon>
        <taxon>Facklamia</taxon>
    </lineage>
</organism>
<dbReference type="InterPro" id="IPR018392">
    <property type="entry name" value="LysM"/>
</dbReference>
<feature type="compositionally biased region" description="Low complexity" evidence="1">
    <location>
        <begin position="214"/>
        <end position="228"/>
    </location>
</feature>
<dbReference type="Pfam" id="PF26571">
    <property type="entry name" value="VldE"/>
    <property type="match status" value="1"/>
</dbReference>
<dbReference type="CDD" id="cd00118">
    <property type="entry name" value="LysM"/>
    <property type="match status" value="1"/>
</dbReference>
<dbReference type="HOGENOM" id="CLU_032478_1_0_9"/>
<sequence length="430" mass="45987">MKLKKKLLIGTALVLGFGPAAIVSAQGWQARTVDQVAADIHVDEQNKVAYTVKYGDTLGVISKALGVDLIYLAEINHIDNVDLIFPGTVIVAQYDNYHHVDQLAIQSPEGEQVDVDVPVNLASEPAGSETVVDFTNQTSEATEETEMVSPVAPAEEFNPTTSNQTADPVVEETTTTHEEVDQAEGPAVSPQTNAGADSVQVEPKDKPVAESQDQLAPAAETPQEAEPQVSNGAELPEVSNGAELPPVSSGAELPQATTETTSTTVEMVEPTTTTEIIEPTTTTVELVEPTTTTAEIVEPTTTTAEVVEPTTTTVQVVERPADGLQPHVASYRDKIASQYGITNFSGYRPGDPGDHGKGLAIDFMVPHSSEVGDQIAAQAIADMKAGNQRITYVIWKQRISGSWTGYNWKPQEDRGNPTANHFDHVHVSFN</sequence>
<feature type="compositionally biased region" description="Low complexity" evidence="1">
    <location>
        <begin position="257"/>
        <end position="267"/>
    </location>
</feature>
<feature type="chain" id="PRO_5038782962" description="LysM domain-containing protein" evidence="2">
    <location>
        <begin position="26"/>
        <end position="430"/>
    </location>
</feature>
<proteinExistence type="predicted"/>
<evidence type="ECO:0000313" key="4">
    <source>
        <dbReference type="EMBL" id="EHR37210.1"/>
    </source>
</evidence>
<dbReference type="EMBL" id="AGEG01000009">
    <property type="protein sequence ID" value="EHR37210.1"/>
    <property type="molecule type" value="Genomic_DNA"/>
</dbReference>
<dbReference type="STRING" id="883113.HMPREF9708_00771"/>
<dbReference type="PATRIC" id="fig|883113.3.peg.769"/>
<keyword evidence="2" id="KW-0732">Signal</keyword>
<feature type="region of interest" description="Disordered" evidence="1">
    <location>
        <begin position="139"/>
        <end position="267"/>
    </location>
</feature>